<accession>A0A420FB12</accession>
<dbReference type="Proteomes" id="UP000286402">
    <property type="component" value="Unassembled WGS sequence"/>
</dbReference>
<keyword evidence="3" id="KW-1185">Reference proteome</keyword>
<gene>
    <name evidence="2" type="ORF">BCY89_20320</name>
</gene>
<protein>
    <submittedName>
        <fullName evidence="2">Uncharacterized protein</fullName>
    </submittedName>
</protein>
<feature type="coiled-coil region" evidence="1">
    <location>
        <begin position="279"/>
        <end position="306"/>
    </location>
</feature>
<comment type="caution">
    <text evidence="2">The sequence shown here is derived from an EMBL/GenBank/DDBJ whole genome shotgun (WGS) entry which is preliminary data.</text>
</comment>
<organism evidence="2 3">
    <name type="scientific">Sphingobacterium siyangense</name>
    <dbReference type="NCBI Taxonomy" id="459529"/>
    <lineage>
        <taxon>Bacteria</taxon>
        <taxon>Pseudomonadati</taxon>
        <taxon>Bacteroidota</taxon>
        <taxon>Sphingobacteriia</taxon>
        <taxon>Sphingobacteriales</taxon>
        <taxon>Sphingobacteriaceae</taxon>
        <taxon>Sphingobacterium</taxon>
    </lineage>
</organism>
<evidence type="ECO:0000313" key="3">
    <source>
        <dbReference type="Proteomes" id="UP000286402"/>
    </source>
</evidence>
<proteinExistence type="predicted"/>
<reference evidence="2 3" key="1">
    <citation type="submission" date="2016-07" db="EMBL/GenBank/DDBJ databases">
        <title>Genome analysis of Sphingobacterium siyangense T12B17.</title>
        <authorList>
            <person name="Xu D."/>
            <person name="Su Y."/>
            <person name="Zheng S."/>
        </authorList>
    </citation>
    <scope>NUCLEOTIDE SEQUENCE [LARGE SCALE GENOMIC DNA]</scope>
    <source>
        <strain evidence="2 3">T12B17</strain>
    </source>
</reference>
<evidence type="ECO:0000313" key="2">
    <source>
        <dbReference type="EMBL" id="RKF30147.1"/>
    </source>
</evidence>
<dbReference type="EMBL" id="MCAQ01000030">
    <property type="protein sequence ID" value="RKF30147.1"/>
    <property type="molecule type" value="Genomic_DNA"/>
</dbReference>
<sequence length="311" mass="35324">MKYLKLRFFILTIVFTLFWSVLNAQVTTLSGDYVHKVINSTENADYTKSLILLHEIYDGTLLSDNYLVGTIAARRGSTSAGNRLNVATINSSSAYSSTYANLISNDEADYLWKLKTCRYNGKKYLALEVPYLAAYHQNGFQFVGWVKSSALSLEFVTYEKNGIAQNTNILKEITDFVPNRKISNHVSRFNVLGKVGIGTDDPQADLAVNGDILAKQIKVKTDITVPDYVFEPGYKMNTLEQIEEFVKKHKHLPEIPSAKEIEKEGLNVAEMNLLLLKKMEEMTLQMIQMNKTLVKQTEELKQLKENRSMVR</sequence>
<dbReference type="AlphaFoldDB" id="A0A420FB12"/>
<name>A0A420FB12_9SPHI</name>
<dbReference type="RefSeq" id="WP_120336675.1">
    <property type="nucleotide sequence ID" value="NZ_MCAQ01000030.1"/>
</dbReference>
<keyword evidence="1" id="KW-0175">Coiled coil</keyword>
<evidence type="ECO:0000256" key="1">
    <source>
        <dbReference type="SAM" id="Coils"/>
    </source>
</evidence>